<reference evidence="3" key="1">
    <citation type="submission" date="2016-10" db="EMBL/GenBank/DDBJ databases">
        <authorList>
            <person name="Varghese N."/>
            <person name="Submissions S."/>
        </authorList>
    </citation>
    <scope>NUCLEOTIDE SEQUENCE [LARGE SCALE GENOMIC DNA]</scope>
    <source>
        <strain evidence="3">DSM 16471</strain>
    </source>
</reference>
<accession>A0A1H7U6C2</accession>
<evidence type="ECO:0000256" key="1">
    <source>
        <dbReference type="SAM" id="Phobius"/>
    </source>
</evidence>
<gene>
    <name evidence="2" type="ORF">SAMN04488008_10714</name>
</gene>
<keyword evidence="1" id="KW-1133">Transmembrane helix</keyword>
<dbReference type="EMBL" id="FNZN01000007">
    <property type="protein sequence ID" value="SEL92246.1"/>
    <property type="molecule type" value="Genomic_DNA"/>
</dbReference>
<protein>
    <submittedName>
        <fullName evidence="2">Uncharacterized protein</fullName>
    </submittedName>
</protein>
<dbReference type="AlphaFoldDB" id="A0A1H7U6C2"/>
<evidence type="ECO:0000313" key="3">
    <source>
        <dbReference type="Proteomes" id="UP000198990"/>
    </source>
</evidence>
<dbReference type="Proteomes" id="UP000198990">
    <property type="component" value="Unassembled WGS sequence"/>
</dbReference>
<evidence type="ECO:0000313" key="2">
    <source>
        <dbReference type="EMBL" id="SEL92246.1"/>
    </source>
</evidence>
<keyword evidence="1" id="KW-0812">Transmembrane</keyword>
<name>A0A1H7U6C2_9FLAO</name>
<organism evidence="2 3">
    <name type="scientific">Maribacter orientalis</name>
    <dbReference type="NCBI Taxonomy" id="228957"/>
    <lineage>
        <taxon>Bacteria</taxon>
        <taxon>Pseudomonadati</taxon>
        <taxon>Bacteroidota</taxon>
        <taxon>Flavobacteriia</taxon>
        <taxon>Flavobacteriales</taxon>
        <taxon>Flavobacteriaceae</taxon>
        <taxon>Maribacter</taxon>
    </lineage>
</organism>
<proteinExistence type="predicted"/>
<sequence length="44" mass="5060">MLKIVKACVSQMLKGLKALYFLRIYMVITIPIFKSKTDTVILNN</sequence>
<keyword evidence="1" id="KW-0472">Membrane</keyword>
<feature type="transmembrane region" description="Helical" evidence="1">
    <location>
        <begin position="12"/>
        <end position="33"/>
    </location>
</feature>
<dbReference type="STRING" id="228957.SAMN04488008_10714"/>
<keyword evidence="3" id="KW-1185">Reference proteome</keyword>